<evidence type="ECO:0000256" key="5">
    <source>
        <dbReference type="ARBA" id="ARBA00023136"/>
    </source>
</evidence>
<feature type="transmembrane region" description="Helical" evidence="7">
    <location>
        <begin position="54"/>
        <end position="72"/>
    </location>
</feature>
<feature type="transmembrane region" description="Helical" evidence="7">
    <location>
        <begin position="174"/>
        <end position="193"/>
    </location>
</feature>
<feature type="transmembrane region" description="Helical" evidence="7">
    <location>
        <begin position="228"/>
        <end position="251"/>
    </location>
</feature>
<protein>
    <submittedName>
        <fullName evidence="9">MFS transporter</fullName>
    </submittedName>
</protein>
<dbReference type="SUPFAM" id="SSF103473">
    <property type="entry name" value="MFS general substrate transporter"/>
    <property type="match status" value="1"/>
</dbReference>
<comment type="caution">
    <text evidence="9">The sequence shown here is derived from an EMBL/GenBank/DDBJ whole genome shotgun (WGS) entry which is preliminary data.</text>
</comment>
<keyword evidence="10" id="KW-1185">Reference proteome</keyword>
<evidence type="ECO:0000256" key="1">
    <source>
        <dbReference type="ARBA" id="ARBA00004651"/>
    </source>
</evidence>
<feature type="transmembrane region" description="Helical" evidence="7">
    <location>
        <begin position="404"/>
        <end position="425"/>
    </location>
</feature>
<evidence type="ECO:0000313" key="9">
    <source>
        <dbReference type="EMBL" id="MFC1438594.1"/>
    </source>
</evidence>
<sequence length="487" mass="50018">MPERTPPSSTAARSALAVVSFLVFVELCSGILQGSVPTLVPLIGAQMHISSGSLSWVNTLPLLVSGISVPLASKLGDIHGHRRMILITMAAVAVGSVLAATTTSFGLLLVGRALQGLYTAWLPLDFAIVRDRVQGRQAGTGIGLLVGAVFLGSTLGAVGTGLLSQHVATARAMMWFPAVAILLCLPVVLLLIPESVTRNRSHIDWSGTVLLSTGLGTGLLALGRGSAWGWTSATVLVLAAAAVLALAAFTVTELRTAEPLIDVRLITGRRLAPLYLLSFVIGIAMFGSQTAGSTFMATPKQFGFGFGFDTLRLSLMALPTTVAAFLSAGAASRLLRVLGARTPLALGFAGFTASYALIALAHSAPWQFVVSGVLAGVGLGLVIGALPVQIMGHLPADQTGIGTGIYNTLKALAGSVSGAAFAAVLDHNLLKLPVPGVELSDLHGYVIVWTSCAVICLLGLGLSLVIGRAPVTTGQTSLRPVEALSSE</sequence>
<feature type="transmembrane region" description="Helical" evidence="7">
    <location>
        <begin position="343"/>
        <end position="362"/>
    </location>
</feature>
<dbReference type="PANTHER" id="PTHR42718:SF9">
    <property type="entry name" value="MAJOR FACILITATOR SUPERFAMILY MULTIDRUG TRANSPORTER MFSC"/>
    <property type="match status" value="1"/>
</dbReference>
<keyword evidence="2" id="KW-0813">Transport</keyword>
<keyword evidence="4 7" id="KW-1133">Transmembrane helix</keyword>
<evidence type="ECO:0000256" key="3">
    <source>
        <dbReference type="ARBA" id="ARBA00022692"/>
    </source>
</evidence>
<feature type="transmembrane region" description="Helical" evidence="7">
    <location>
        <begin position="84"/>
        <end position="107"/>
    </location>
</feature>
<comment type="subcellular location">
    <subcellularLocation>
        <location evidence="1">Cell membrane</location>
        <topology evidence="1">Multi-pass membrane protein</topology>
    </subcellularLocation>
</comment>
<dbReference type="InterPro" id="IPR020846">
    <property type="entry name" value="MFS_dom"/>
</dbReference>
<feature type="transmembrane region" description="Helical" evidence="7">
    <location>
        <begin position="272"/>
        <end position="291"/>
    </location>
</feature>
<dbReference type="Gene3D" id="1.20.1250.20">
    <property type="entry name" value="MFS general substrate transporter like domains"/>
    <property type="match status" value="2"/>
</dbReference>
<feature type="domain" description="Major facilitator superfamily (MFS) profile" evidence="8">
    <location>
        <begin position="18"/>
        <end position="471"/>
    </location>
</feature>
<dbReference type="InterPro" id="IPR036259">
    <property type="entry name" value="MFS_trans_sf"/>
</dbReference>
<proteinExistence type="predicted"/>
<evidence type="ECO:0000256" key="7">
    <source>
        <dbReference type="SAM" id="Phobius"/>
    </source>
</evidence>
<feature type="transmembrane region" description="Helical" evidence="7">
    <location>
        <begin position="311"/>
        <end position="331"/>
    </location>
</feature>
<dbReference type="PROSITE" id="PS50850">
    <property type="entry name" value="MFS"/>
    <property type="match status" value="1"/>
</dbReference>
<evidence type="ECO:0000256" key="2">
    <source>
        <dbReference type="ARBA" id="ARBA00022448"/>
    </source>
</evidence>
<keyword evidence="6" id="KW-0046">Antibiotic resistance</keyword>
<dbReference type="PANTHER" id="PTHR42718">
    <property type="entry name" value="MAJOR FACILITATOR SUPERFAMILY MULTIDRUG TRANSPORTER MFSC"/>
    <property type="match status" value="1"/>
</dbReference>
<name>A0ABV6XK12_9ACTN</name>
<evidence type="ECO:0000313" key="10">
    <source>
        <dbReference type="Proteomes" id="UP001592581"/>
    </source>
</evidence>
<feature type="transmembrane region" description="Helical" evidence="7">
    <location>
        <begin position="205"/>
        <end position="222"/>
    </location>
</feature>
<evidence type="ECO:0000256" key="4">
    <source>
        <dbReference type="ARBA" id="ARBA00022989"/>
    </source>
</evidence>
<feature type="transmembrane region" description="Helical" evidence="7">
    <location>
        <begin position="368"/>
        <end position="392"/>
    </location>
</feature>
<gene>
    <name evidence="9" type="ORF">ABUW04_10025</name>
</gene>
<dbReference type="EMBL" id="JBEUKS010000003">
    <property type="protein sequence ID" value="MFC1438594.1"/>
    <property type="molecule type" value="Genomic_DNA"/>
</dbReference>
<organism evidence="9 10">
    <name type="scientific">Streptacidiphilus jeojiensis</name>
    <dbReference type="NCBI Taxonomy" id="3229225"/>
    <lineage>
        <taxon>Bacteria</taxon>
        <taxon>Bacillati</taxon>
        <taxon>Actinomycetota</taxon>
        <taxon>Actinomycetes</taxon>
        <taxon>Kitasatosporales</taxon>
        <taxon>Streptomycetaceae</taxon>
        <taxon>Streptacidiphilus</taxon>
    </lineage>
</organism>
<keyword evidence="3 7" id="KW-0812">Transmembrane</keyword>
<evidence type="ECO:0000259" key="8">
    <source>
        <dbReference type="PROSITE" id="PS50850"/>
    </source>
</evidence>
<keyword evidence="5 7" id="KW-0472">Membrane</keyword>
<feature type="transmembrane region" description="Helical" evidence="7">
    <location>
        <begin position="445"/>
        <end position="466"/>
    </location>
</feature>
<dbReference type="InterPro" id="IPR011701">
    <property type="entry name" value="MFS"/>
</dbReference>
<dbReference type="Proteomes" id="UP001592581">
    <property type="component" value="Unassembled WGS sequence"/>
</dbReference>
<accession>A0ABV6XK12</accession>
<dbReference type="RefSeq" id="WP_380564153.1">
    <property type="nucleotide sequence ID" value="NZ_JBEUKS010000003.1"/>
</dbReference>
<dbReference type="Pfam" id="PF07690">
    <property type="entry name" value="MFS_1"/>
    <property type="match status" value="1"/>
</dbReference>
<reference evidence="9 10" key="1">
    <citation type="submission" date="2024-06" db="EMBL/GenBank/DDBJ databases">
        <authorList>
            <person name="Lee S.D."/>
        </authorList>
    </citation>
    <scope>NUCLEOTIDE SEQUENCE [LARGE SCALE GENOMIC DNA]</scope>
    <source>
        <strain evidence="9 10">N1-10</strain>
    </source>
</reference>
<feature type="transmembrane region" description="Helical" evidence="7">
    <location>
        <begin position="141"/>
        <end position="162"/>
    </location>
</feature>
<evidence type="ECO:0000256" key="6">
    <source>
        <dbReference type="ARBA" id="ARBA00023251"/>
    </source>
</evidence>